<evidence type="ECO:0000313" key="2">
    <source>
        <dbReference type="EMBL" id="ADU30558.1"/>
    </source>
</evidence>
<dbReference type="HOGENOM" id="CLU_1387847_0_0_9"/>
<accession>E6TQP7</accession>
<dbReference type="AlphaFoldDB" id="E6TQP7"/>
<dbReference type="KEGG" id="bco:Bcell_2298"/>
<dbReference type="EMBL" id="CP002394">
    <property type="protein sequence ID" value="ADU30558.1"/>
    <property type="molecule type" value="Genomic_DNA"/>
</dbReference>
<evidence type="ECO:0000313" key="3">
    <source>
        <dbReference type="Proteomes" id="UP000001401"/>
    </source>
</evidence>
<dbReference type="Proteomes" id="UP000001401">
    <property type="component" value="Chromosome"/>
</dbReference>
<keyword evidence="1" id="KW-0175">Coiled coil</keyword>
<feature type="coiled-coil region" evidence="1">
    <location>
        <begin position="166"/>
        <end position="193"/>
    </location>
</feature>
<sequence>MEQKNADMESKIVSLTQNTFQISAKTNDLYELLQNLKYLQKEEVEALKNQLHKMEKQQQEKIGKQISDIQKTIHTLKTDQETTKLNEINEHEILNLLLEGLYERIDTLKAEHESELNKLSHEITGVKESFEEANSIQLQNDKTNADLLYKLREHHFEFEAHQLKEQQKLVQLMSELQEDVTKLNKMLEVKEVLVKS</sequence>
<feature type="coiled-coil region" evidence="1">
    <location>
        <begin position="98"/>
        <end position="129"/>
    </location>
</feature>
<protein>
    <submittedName>
        <fullName evidence="2">Uncharacterized protein</fullName>
    </submittedName>
</protein>
<evidence type="ECO:0000256" key="1">
    <source>
        <dbReference type="SAM" id="Coils"/>
    </source>
</evidence>
<proteinExistence type="predicted"/>
<keyword evidence="3" id="KW-1185">Reference proteome</keyword>
<organism evidence="2 3">
    <name type="scientific">Evansella cellulosilytica (strain ATCC 21833 / DSM 2522 / FERM P-1141 / JCM 9156 / N-4)</name>
    <name type="common">Bacillus cellulosilyticus</name>
    <dbReference type="NCBI Taxonomy" id="649639"/>
    <lineage>
        <taxon>Bacteria</taxon>
        <taxon>Bacillati</taxon>
        <taxon>Bacillota</taxon>
        <taxon>Bacilli</taxon>
        <taxon>Bacillales</taxon>
        <taxon>Bacillaceae</taxon>
        <taxon>Evansella</taxon>
    </lineage>
</organism>
<feature type="coiled-coil region" evidence="1">
    <location>
        <begin position="30"/>
        <end position="64"/>
    </location>
</feature>
<gene>
    <name evidence="2" type="ordered locus">Bcell_2298</name>
</gene>
<name>E6TQP7_EVAC2</name>
<reference evidence="2 3" key="1">
    <citation type="submission" date="2010-12" db="EMBL/GenBank/DDBJ databases">
        <title>Complete sequence of Bacillus cellulosilyticus DSM 2522.</title>
        <authorList>
            <consortium name="US DOE Joint Genome Institute"/>
            <person name="Lucas S."/>
            <person name="Copeland A."/>
            <person name="Lapidus A."/>
            <person name="Cheng J.-F."/>
            <person name="Bruce D."/>
            <person name="Goodwin L."/>
            <person name="Pitluck S."/>
            <person name="Chertkov O."/>
            <person name="Detter J.C."/>
            <person name="Han C."/>
            <person name="Tapia R."/>
            <person name="Land M."/>
            <person name="Hauser L."/>
            <person name="Jeffries C."/>
            <person name="Kyrpides N."/>
            <person name="Ivanova N."/>
            <person name="Mikhailova N."/>
            <person name="Brumm P."/>
            <person name="Mead D."/>
            <person name="Woyke T."/>
        </authorList>
    </citation>
    <scope>NUCLEOTIDE SEQUENCE [LARGE SCALE GENOMIC DNA]</scope>
    <source>
        <strain evidence="3">ATCC 21833 / DSM 2522 / FERM P-1141 / JCM 9156 / N-4</strain>
    </source>
</reference>